<reference evidence="2" key="1">
    <citation type="submission" date="2020-06" db="EMBL/GenBank/DDBJ databases">
        <authorList>
            <consortium name="Plant Systems Biology data submission"/>
        </authorList>
    </citation>
    <scope>NUCLEOTIDE SEQUENCE</scope>
    <source>
        <strain evidence="2">D6</strain>
    </source>
</reference>
<dbReference type="EMBL" id="CAICTM010002135">
    <property type="protein sequence ID" value="CAB9528051.1"/>
    <property type="molecule type" value="Genomic_DNA"/>
</dbReference>
<comment type="caution">
    <text evidence="2">The sequence shown here is derived from an EMBL/GenBank/DDBJ whole genome shotgun (WGS) entry which is preliminary data.</text>
</comment>
<accession>A0A9N8EVK6</accession>
<evidence type="ECO:0000313" key="3">
    <source>
        <dbReference type="Proteomes" id="UP001153069"/>
    </source>
</evidence>
<evidence type="ECO:0000313" key="2">
    <source>
        <dbReference type="EMBL" id="CAB9528051.1"/>
    </source>
</evidence>
<proteinExistence type="predicted"/>
<organism evidence="2 3">
    <name type="scientific">Seminavis robusta</name>
    <dbReference type="NCBI Taxonomy" id="568900"/>
    <lineage>
        <taxon>Eukaryota</taxon>
        <taxon>Sar</taxon>
        <taxon>Stramenopiles</taxon>
        <taxon>Ochrophyta</taxon>
        <taxon>Bacillariophyta</taxon>
        <taxon>Bacillariophyceae</taxon>
        <taxon>Bacillariophycidae</taxon>
        <taxon>Naviculales</taxon>
        <taxon>Naviculaceae</taxon>
        <taxon>Seminavis</taxon>
    </lineage>
</organism>
<keyword evidence="3" id="KW-1185">Reference proteome</keyword>
<feature type="chain" id="PRO_5040258065" evidence="1">
    <location>
        <begin position="27"/>
        <end position="284"/>
    </location>
</feature>
<name>A0A9N8EVK6_9STRA</name>
<sequence>MKTICSSPAFFALMALITANSSHVAAQNLFLPEHEQFEKAQALWKSVGTQRYQLDYEKHGPDPLNTVYPWTVIVDPPNAPIAKDGNHNQINWAAPPTVDLLFKTIEDQLNTRTAIQIDVQYNPQQGYPQMIYMVLADRSIYDVDITNFQIQNAPANRNQNPTSVQQLAQAEALWKSHAIPNYKYQYSQLGSNPHNIVYPWAVNVQNSHTATGVDGNHNQILYEPHPQTMEEFFQRIRNAYSQNAKYIEVRYNKVYGFPEDIFIVYNDQTPDATYDAQVTNFLIQ</sequence>
<dbReference type="AlphaFoldDB" id="A0A9N8EVK6"/>
<dbReference type="InterPro" id="IPR046172">
    <property type="entry name" value="DUF6174"/>
</dbReference>
<dbReference type="Pfam" id="PF19671">
    <property type="entry name" value="DUF6174"/>
    <property type="match status" value="2"/>
</dbReference>
<evidence type="ECO:0000256" key="1">
    <source>
        <dbReference type="SAM" id="SignalP"/>
    </source>
</evidence>
<keyword evidence="1" id="KW-0732">Signal</keyword>
<feature type="signal peptide" evidence="1">
    <location>
        <begin position="1"/>
        <end position="26"/>
    </location>
</feature>
<gene>
    <name evidence="2" type="ORF">SEMRO_2137_G316020.1</name>
</gene>
<protein>
    <submittedName>
        <fullName evidence="2">Uncharacterized protein</fullName>
    </submittedName>
</protein>
<dbReference type="Proteomes" id="UP001153069">
    <property type="component" value="Unassembled WGS sequence"/>
</dbReference>